<keyword evidence="2" id="KW-0802">TPR repeat</keyword>
<evidence type="ECO:0000256" key="2">
    <source>
        <dbReference type="ARBA" id="ARBA00022803"/>
    </source>
</evidence>
<evidence type="ECO:0000256" key="3">
    <source>
        <dbReference type="SAM" id="MobiDB-lite"/>
    </source>
</evidence>
<sequence length="903" mass="101811">MSRKLPDNRTLPNREAVVFRSIVRYYEQKQYKRALKAADQVLKRFPQHGETLAMRGLTLNALDKKEEAYDHVKRGLRNDLKSHVCWHVYGLLYRSDRNYGEAIKCYLNALKWDSENLQILRDLSLLQVQLQDYDGFIETRRKILTLKSNNKMHWISYAVANLLGGRCDTAVRVIDSYLATETESSADASSRFEDSELVLFRNQAVCEGGNFEDALRHLEEVQHKVVDTRSYHAQKAELLLRLGRHQEAASVFHVLLDANCENYEYHRGFQAALLQLDAEKLAVVLETMKSTALPSSEMMLDDPQRDALAQAYDGLLEKFPRSAAVRRIPLQILKEEDAQPRLRDYVAQGLRKGKPNLGADLRTLLRMPDPARPGYFSIAKDPFDVRTLTLFDFLLQVADESIASLKQDDALPDGEGEANPSVLLFAMYLKVQLLEAANRLEEALALAEECIEHTPTAIDFYLRKGRLLKKMGQFDAAAEVIDFARRIDLADRYVNNKATKYLLRADRVEQAESTIALFTRHEGDPQFNLYEMQCSWYELEWAESQLRQRKYGLALKKFFAVDKHFEDFMEDQFDFHTYCVRKGTLRAYVDLLRMASGSQSHAMFQRAARGIITTYLRLHDDPSSVVAVQTNGTLGHDENVPNGAQQTPSEPTEAAPQMTAAQRKKAKQKAKKAAKKNKEKKEKATKEENEEDKEEGKAETGRRKSKPADDDPYGEKLLSRSPLSEASKFCSILNLRAPHVIDTHILSYDVSARRGKSLMSLRALVKGFEVAPRDPELFKRIVDFEDGIASGRTPLDETQAGIVTSMASRWRREGVADFVHEYADFACGDLGNLAMRTAAAAATAKLDSSKAAEALGMVRGGLRGRGVSVASCRAALQAVKAFAGDEAAELEIEIRELFPSAGF</sequence>
<dbReference type="SMART" id="SM00028">
    <property type="entry name" value="TPR"/>
    <property type="match status" value="5"/>
</dbReference>
<evidence type="ECO:0000313" key="4">
    <source>
        <dbReference type="EMBL" id="CAD8260878.1"/>
    </source>
</evidence>
<name>A0A7R9UD03_9STRA</name>
<dbReference type="PANTHER" id="PTHR22767:SF2">
    <property type="entry name" value="N(ALPHA)-ACETYLTRANSFERASE 15_16, ISOFORM A"/>
    <property type="match status" value="1"/>
</dbReference>
<dbReference type="Pfam" id="PF13432">
    <property type="entry name" value="TPR_16"/>
    <property type="match status" value="1"/>
</dbReference>
<feature type="compositionally biased region" description="Basic and acidic residues" evidence="3">
    <location>
        <begin position="694"/>
        <end position="718"/>
    </location>
</feature>
<dbReference type="Pfam" id="PF13181">
    <property type="entry name" value="TPR_8"/>
    <property type="match status" value="1"/>
</dbReference>
<proteinExistence type="predicted"/>
<reference evidence="4" key="1">
    <citation type="submission" date="2021-01" db="EMBL/GenBank/DDBJ databases">
        <authorList>
            <person name="Corre E."/>
            <person name="Pelletier E."/>
            <person name="Niang G."/>
            <person name="Scheremetjew M."/>
            <person name="Finn R."/>
            <person name="Kale V."/>
            <person name="Holt S."/>
            <person name="Cochrane G."/>
            <person name="Meng A."/>
            <person name="Brown T."/>
            <person name="Cohen L."/>
        </authorList>
    </citation>
    <scope>NUCLEOTIDE SEQUENCE</scope>
    <source>
        <strain evidence="4">CCMP2078</strain>
    </source>
</reference>
<dbReference type="PANTHER" id="PTHR22767">
    <property type="entry name" value="N-TERMINAL ACETYLTRANSFERASE-RELATED"/>
    <property type="match status" value="1"/>
</dbReference>
<feature type="region of interest" description="Disordered" evidence="3">
    <location>
        <begin position="633"/>
        <end position="719"/>
    </location>
</feature>
<accession>A0A7R9UD03</accession>
<dbReference type="GO" id="GO:0005737">
    <property type="term" value="C:cytoplasm"/>
    <property type="evidence" value="ECO:0007669"/>
    <property type="project" value="TreeGrafter"/>
</dbReference>
<dbReference type="Pfam" id="PF12569">
    <property type="entry name" value="NatA_aux_su"/>
    <property type="match status" value="1"/>
</dbReference>
<feature type="compositionally biased region" description="Basic residues" evidence="3">
    <location>
        <begin position="662"/>
        <end position="678"/>
    </location>
</feature>
<dbReference type="InterPro" id="IPR011990">
    <property type="entry name" value="TPR-like_helical_dom_sf"/>
</dbReference>
<dbReference type="PIRSF" id="PIRSF000422">
    <property type="entry name" value="N-terminal-AcTrfase-A_aux_su"/>
    <property type="match status" value="1"/>
</dbReference>
<protein>
    <submittedName>
        <fullName evidence="4">Uncharacterized protein</fullName>
    </submittedName>
</protein>
<dbReference type="SUPFAM" id="SSF48452">
    <property type="entry name" value="TPR-like"/>
    <property type="match status" value="2"/>
</dbReference>
<dbReference type="AlphaFoldDB" id="A0A7R9UD03"/>
<dbReference type="InterPro" id="IPR019734">
    <property type="entry name" value="TPR_rpt"/>
</dbReference>
<gene>
    <name evidence="4" type="ORF">PPYR1160_LOCUS10380</name>
</gene>
<dbReference type="FunFam" id="1.25.40.1040:FF:000003">
    <property type="entry name" value="N-terminal acetyltransferase A, auxiliary subunit"/>
    <property type="match status" value="1"/>
</dbReference>
<organism evidence="4">
    <name type="scientific">Pinguiococcus pyrenoidosus</name>
    <dbReference type="NCBI Taxonomy" id="172671"/>
    <lineage>
        <taxon>Eukaryota</taxon>
        <taxon>Sar</taxon>
        <taxon>Stramenopiles</taxon>
        <taxon>Ochrophyta</taxon>
        <taxon>Pinguiophyceae</taxon>
        <taxon>Pinguiochrysidales</taxon>
        <taxon>Pinguiochrysidaceae</taxon>
        <taxon>Pinguiococcus</taxon>
    </lineage>
</organism>
<evidence type="ECO:0000256" key="1">
    <source>
        <dbReference type="ARBA" id="ARBA00022737"/>
    </source>
</evidence>
<dbReference type="Gene3D" id="1.25.40.1040">
    <property type="match status" value="1"/>
</dbReference>
<keyword evidence="1" id="KW-0677">Repeat</keyword>
<dbReference type="EMBL" id="HBEA01013628">
    <property type="protein sequence ID" value="CAD8260878.1"/>
    <property type="molecule type" value="Transcribed_RNA"/>
</dbReference>
<dbReference type="Gene3D" id="1.25.40.1010">
    <property type="match status" value="1"/>
</dbReference>
<dbReference type="InterPro" id="IPR021183">
    <property type="entry name" value="NatA_aux_su"/>
</dbReference>